<dbReference type="GO" id="GO:0006506">
    <property type="term" value="P:GPI anchor biosynthetic process"/>
    <property type="evidence" value="ECO:0007669"/>
    <property type="project" value="TreeGrafter"/>
</dbReference>
<proteinExistence type="predicted"/>
<dbReference type="SUPFAM" id="SSF56219">
    <property type="entry name" value="DNase I-like"/>
    <property type="match status" value="1"/>
</dbReference>
<reference evidence="2 3" key="1">
    <citation type="submission" date="2016-06" db="EMBL/GenBank/DDBJ databases">
        <title>Complete genome sequences of Bordetella bronchialis and Bordetella flabilis.</title>
        <authorList>
            <person name="LiPuma J.J."/>
            <person name="Spilker T."/>
        </authorList>
    </citation>
    <scope>NUCLEOTIDE SEQUENCE [LARGE SCALE GENOMIC DNA]</scope>
    <source>
        <strain evidence="2 3">AU10664</strain>
    </source>
</reference>
<dbReference type="STRING" id="463014.BAU07_01720"/>
<dbReference type="PANTHER" id="PTHR14859">
    <property type="entry name" value="CALCOFLUOR WHITE HYPERSENSITIVE PROTEIN PRECURSOR"/>
    <property type="match status" value="1"/>
</dbReference>
<dbReference type="KEGG" id="bfz:BAU07_01720"/>
<evidence type="ECO:0000313" key="3">
    <source>
        <dbReference type="Proteomes" id="UP000091926"/>
    </source>
</evidence>
<keyword evidence="2" id="KW-0255">Endonuclease</keyword>
<dbReference type="AlphaFoldDB" id="A0A193G856"/>
<keyword evidence="3" id="KW-1185">Reference proteome</keyword>
<dbReference type="InterPro" id="IPR005135">
    <property type="entry name" value="Endo/exonuclease/phosphatase"/>
</dbReference>
<dbReference type="InterPro" id="IPR036691">
    <property type="entry name" value="Endo/exonu/phosph_ase_sf"/>
</dbReference>
<keyword evidence="2" id="KW-0540">Nuclease</keyword>
<protein>
    <submittedName>
        <fullName evidence="2">Endonuclease</fullName>
    </submittedName>
</protein>
<dbReference type="GO" id="GO:0004519">
    <property type="term" value="F:endonuclease activity"/>
    <property type="evidence" value="ECO:0007669"/>
    <property type="project" value="UniProtKB-KW"/>
</dbReference>
<dbReference type="GO" id="GO:0016020">
    <property type="term" value="C:membrane"/>
    <property type="evidence" value="ECO:0007669"/>
    <property type="project" value="GOC"/>
</dbReference>
<feature type="domain" description="Endonuclease/exonuclease/phosphatase" evidence="1">
    <location>
        <begin position="5"/>
        <end position="283"/>
    </location>
</feature>
<dbReference type="PANTHER" id="PTHR14859:SF0">
    <property type="entry name" value="ENDONUCLEASE_EXONUCLEASE_PHOSPHATASE FAMILY PROTEIN, EXPRESSED"/>
    <property type="match status" value="1"/>
</dbReference>
<accession>A0A193G856</accession>
<evidence type="ECO:0000259" key="1">
    <source>
        <dbReference type="Pfam" id="PF03372"/>
    </source>
</evidence>
<sequence length="291" mass="31125">MQLVNWNIQWGRGVDGQVDLRRIVDEARGLADFDVLCLQEVTRGFHGGPGGGGLPGDPDADQFEALAALLPGYTVLAGIGCDIAPVTPGGARRQVGNLIATRYPVGPVFRHSLPWPADPTAMSMPRVAVEAVVHSDVGPLRILCTHLEFYSATQRLAQAQALRDRHIEASGHAMRPGPDGGPNSPFAATQRPRAALVCGDFNSAVEDAAYRCMLEPMPPGVPPLVDAWAAVHGQAPRAPTVGLYDHAQWPQGPFACDFVFVTPDLEARLTRCDVDARSAASDHQPIVVELR</sequence>
<dbReference type="Pfam" id="PF03372">
    <property type="entry name" value="Exo_endo_phos"/>
    <property type="match status" value="1"/>
</dbReference>
<dbReference type="Proteomes" id="UP000091926">
    <property type="component" value="Chromosome"/>
</dbReference>
<dbReference type="InterPro" id="IPR051916">
    <property type="entry name" value="GPI-anchor_lipid_remodeler"/>
</dbReference>
<evidence type="ECO:0000313" key="2">
    <source>
        <dbReference type="EMBL" id="ANN76010.1"/>
    </source>
</evidence>
<dbReference type="Gene3D" id="3.60.10.10">
    <property type="entry name" value="Endonuclease/exonuclease/phosphatase"/>
    <property type="match status" value="1"/>
</dbReference>
<dbReference type="OrthoDB" id="5294090at2"/>
<keyword evidence="2" id="KW-0378">Hydrolase</keyword>
<dbReference type="EMBL" id="CP016172">
    <property type="protein sequence ID" value="ANN76010.1"/>
    <property type="molecule type" value="Genomic_DNA"/>
</dbReference>
<name>A0A193G856_9BORD</name>
<gene>
    <name evidence="2" type="ORF">BAU07_01720</name>
</gene>
<organism evidence="2 3">
    <name type="scientific">Bordetella flabilis</name>
    <dbReference type="NCBI Taxonomy" id="463014"/>
    <lineage>
        <taxon>Bacteria</taxon>
        <taxon>Pseudomonadati</taxon>
        <taxon>Pseudomonadota</taxon>
        <taxon>Betaproteobacteria</taxon>
        <taxon>Burkholderiales</taxon>
        <taxon>Alcaligenaceae</taxon>
        <taxon>Bordetella</taxon>
    </lineage>
</organism>
<dbReference type="RefSeq" id="WP_066653266.1">
    <property type="nucleotide sequence ID" value="NZ_CBCSCL010000025.1"/>
</dbReference>